<name>A0A7W6Y2K9_9HYPH</name>
<sequence>MMLIYRVGMHDGGWAYQLDGTWSETFSTHEDALYAARDAAARQRVGGNDAVITYETAIGKWHTEVAHGDDRPETVVYGSIH</sequence>
<keyword evidence="5" id="KW-1185">Reference proteome</keyword>
<evidence type="ECO:0000313" key="5">
    <source>
        <dbReference type="Proteomes" id="UP000524535"/>
    </source>
</evidence>
<dbReference type="EMBL" id="JACIHM010000003">
    <property type="protein sequence ID" value="MBB4447067.1"/>
    <property type="molecule type" value="Genomic_DNA"/>
</dbReference>
<evidence type="ECO:0008006" key="7">
    <source>
        <dbReference type="Google" id="ProtNLM"/>
    </source>
</evidence>
<evidence type="ECO:0000313" key="2">
    <source>
        <dbReference type="EMBL" id="MBB4412435.1"/>
    </source>
</evidence>
<dbReference type="Pfam" id="PF09954">
    <property type="entry name" value="DUF2188"/>
    <property type="match status" value="1"/>
</dbReference>
<evidence type="ECO:0000313" key="4">
    <source>
        <dbReference type="Proteomes" id="UP000520770"/>
    </source>
</evidence>
<organism evidence="3 6">
    <name type="scientific">Aliirhizobium cellulosilyticum</name>
    <dbReference type="NCBI Taxonomy" id="393664"/>
    <lineage>
        <taxon>Bacteria</taxon>
        <taxon>Pseudomonadati</taxon>
        <taxon>Pseudomonadota</taxon>
        <taxon>Alphaproteobacteria</taxon>
        <taxon>Hyphomicrobiales</taxon>
        <taxon>Rhizobiaceae</taxon>
        <taxon>Aliirhizobium</taxon>
    </lineage>
</organism>
<dbReference type="Proteomes" id="UP000576087">
    <property type="component" value="Unassembled WGS sequence"/>
</dbReference>
<dbReference type="AlphaFoldDB" id="A0A7W6Y2K9"/>
<comment type="caution">
    <text evidence="3">The sequence shown here is derived from an EMBL/GenBank/DDBJ whole genome shotgun (WGS) entry which is preliminary data.</text>
</comment>
<dbReference type="EMBL" id="JACIGY010000003">
    <property type="protein sequence ID" value="MBB4412435.1"/>
    <property type="molecule type" value="Genomic_DNA"/>
</dbReference>
<protein>
    <recommendedName>
        <fullName evidence="7">DUF2188 domain-containing protein</fullName>
    </recommendedName>
</protein>
<accession>A0A7W6Y2K9</accession>
<evidence type="ECO:0000313" key="6">
    <source>
        <dbReference type="Proteomes" id="UP000576087"/>
    </source>
</evidence>
<dbReference type="Proteomes" id="UP000520770">
    <property type="component" value="Unassembled WGS sequence"/>
</dbReference>
<proteinExistence type="predicted"/>
<dbReference type="Proteomes" id="UP000524535">
    <property type="component" value="Unassembled WGS sequence"/>
</dbReference>
<dbReference type="EMBL" id="JACIGW010000003">
    <property type="protein sequence ID" value="MBB4349343.1"/>
    <property type="molecule type" value="Genomic_DNA"/>
</dbReference>
<reference evidence="4 5" key="1">
    <citation type="submission" date="2020-08" db="EMBL/GenBank/DDBJ databases">
        <title>Genomic Encyclopedia of Type Strains, Phase IV (KMG-V): Genome sequencing to study the core and pangenomes of soil and plant-associated prokaryotes.</title>
        <authorList>
            <person name="Whitman W."/>
        </authorList>
    </citation>
    <scope>NUCLEOTIDE SEQUENCE [LARGE SCALE GENOMIC DNA]</scope>
    <source>
        <strain evidence="2 5">SEMIA 444</strain>
        <strain evidence="1 4">SEMIA 448</strain>
        <strain evidence="3 6">SEMIA 452</strain>
    </source>
</reference>
<dbReference type="InterPro" id="IPR018691">
    <property type="entry name" value="DUF2188"/>
</dbReference>
<evidence type="ECO:0000313" key="1">
    <source>
        <dbReference type="EMBL" id="MBB4349343.1"/>
    </source>
</evidence>
<gene>
    <name evidence="2" type="ORF">GGE31_002948</name>
    <name evidence="1" type="ORF">GGE33_003105</name>
    <name evidence="3" type="ORF">GGE35_002889</name>
</gene>
<evidence type="ECO:0000313" key="3">
    <source>
        <dbReference type="EMBL" id="MBB4447067.1"/>
    </source>
</evidence>
<dbReference type="RefSeq" id="WP_183824429.1">
    <property type="nucleotide sequence ID" value="NZ_JACIGW010000003.1"/>
</dbReference>